<dbReference type="InterPro" id="IPR003594">
    <property type="entry name" value="HATPase_dom"/>
</dbReference>
<feature type="domain" description="DUF7134" evidence="12">
    <location>
        <begin position="7"/>
        <end position="154"/>
    </location>
</feature>
<keyword evidence="4" id="KW-0808">Transferase</keyword>
<feature type="domain" description="Histidine kinase/HSP90-like ATPase" evidence="10">
    <location>
        <begin position="300"/>
        <end position="388"/>
    </location>
</feature>
<dbReference type="EMBL" id="JBFALK010000012">
    <property type="protein sequence ID" value="MEV0971355.1"/>
    <property type="molecule type" value="Genomic_DNA"/>
</dbReference>
<evidence type="ECO:0000313" key="13">
    <source>
        <dbReference type="EMBL" id="MEV0971355.1"/>
    </source>
</evidence>
<dbReference type="SUPFAM" id="SSF55874">
    <property type="entry name" value="ATPase domain of HSP90 chaperone/DNA topoisomerase II/histidine kinase"/>
    <property type="match status" value="1"/>
</dbReference>
<comment type="caution">
    <text evidence="13">The sequence shown here is derived from an EMBL/GenBank/DDBJ whole genome shotgun (WGS) entry which is preliminary data.</text>
</comment>
<comment type="catalytic activity">
    <reaction evidence="1">
        <text>ATP + protein L-histidine = ADP + protein N-phospho-L-histidine.</text>
        <dbReference type="EC" id="2.7.13.3"/>
    </reaction>
</comment>
<sequence length="395" mass="42650">MLTRPLRDRRPTWPDVLLSLAVAVAGLVESFGRQGAGLEQIKDPMPLAAGAIVSGALLLFRRRFPMATLLTLTAVGFAVQMITDAGYYAAWHFYSTLIMVHTVASAAELRSRRGIAGLGCVLIAYGHLQTLQYNDVPEVLIGAIFVGVAYTSGILLRRQIDRTARLAEHTTRLEMEREERARWAVAEERARIARELHDIVSHNVSLMTLHVGGMRRMLGDGRDHERELLLGVERAGRETVEELRLMLGMLRGTEDGDAPTPQPGLDRLDDLVSQVREAGPEVHLRIIGTRRALPPGLDLSAYRLIQEALTNVLKHAQAAGVDVTIAYGPDELSVVVINDGAGSGRTPHGGGGGHGLIGMRERTAMYGGELSAGPITGGGYRVFARFPLGDPAGAG</sequence>
<keyword evidence="9" id="KW-1133">Transmembrane helix</keyword>
<keyword evidence="3" id="KW-0597">Phosphoprotein</keyword>
<accession>A0ABV3GI93</accession>
<evidence type="ECO:0000259" key="11">
    <source>
        <dbReference type="Pfam" id="PF07730"/>
    </source>
</evidence>
<proteinExistence type="predicted"/>
<dbReference type="PANTHER" id="PTHR24421:SF10">
    <property type="entry name" value="NITRATE_NITRITE SENSOR PROTEIN NARQ"/>
    <property type="match status" value="1"/>
</dbReference>
<dbReference type="Proteomes" id="UP001551675">
    <property type="component" value="Unassembled WGS sequence"/>
</dbReference>
<dbReference type="Pfam" id="PF02518">
    <property type="entry name" value="HATPase_c"/>
    <property type="match status" value="1"/>
</dbReference>
<evidence type="ECO:0000256" key="2">
    <source>
        <dbReference type="ARBA" id="ARBA00012438"/>
    </source>
</evidence>
<evidence type="ECO:0000256" key="3">
    <source>
        <dbReference type="ARBA" id="ARBA00022553"/>
    </source>
</evidence>
<name>A0ABV3GI93_MICGL</name>
<dbReference type="Gene3D" id="1.20.5.1930">
    <property type="match status" value="1"/>
</dbReference>
<dbReference type="GO" id="GO:0016301">
    <property type="term" value="F:kinase activity"/>
    <property type="evidence" value="ECO:0007669"/>
    <property type="project" value="UniProtKB-KW"/>
</dbReference>
<keyword evidence="7" id="KW-0067">ATP-binding</keyword>
<dbReference type="InterPro" id="IPR055558">
    <property type="entry name" value="DUF7134"/>
</dbReference>
<evidence type="ECO:0000256" key="5">
    <source>
        <dbReference type="ARBA" id="ARBA00022741"/>
    </source>
</evidence>
<evidence type="ECO:0000256" key="4">
    <source>
        <dbReference type="ARBA" id="ARBA00022679"/>
    </source>
</evidence>
<feature type="transmembrane region" description="Helical" evidence="9">
    <location>
        <begin position="67"/>
        <end position="83"/>
    </location>
</feature>
<evidence type="ECO:0000256" key="7">
    <source>
        <dbReference type="ARBA" id="ARBA00022840"/>
    </source>
</evidence>
<dbReference type="Pfam" id="PF23539">
    <property type="entry name" value="DUF7134"/>
    <property type="match status" value="1"/>
</dbReference>
<dbReference type="InterPro" id="IPR036890">
    <property type="entry name" value="HATPase_C_sf"/>
</dbReference>
<evidence type="ECO:0000256" key="6">
    <source>
        <dbReference type="ARBA" id="ARBA00022777"/>
    </source>
</evidence>
<dbReference type="EC" id="2.7.13.3" evidence="2"/>
<dbReference type="CDD" id="cd16917">
    <property type="entry name" value="HATPase_UhpB-NarQ-NarX-like"/>
    <property type="match status" value="1"/>
</dbReference>
<keyword evidence="14" id="KW-1185">Reference proteome</keyword>
<keyword evidence="9" id="KW-0472">Membrane</keyword>
<evidence type="ECO:0000259" key="10">
    <source>
        <dbReference type="Pfam" id="PF02518"/>
    </source>
</evidence>
<feature type="transmembrane region" description="Helical" evidence="9">
    <location>
        <begin position="139"/>
        <end position="156"/>
    </location>
</feature>
<evidence type="ECO:0000313" key="14">
    <source>
        <dbReference type="Proteomes" id="UP001551675"/>
    </source>
</evidence>
<dbReference type="PANTHER" id="PTHR24421">
    <property type="entry name" value="NITRATE/NITRITE SENSOR PROTEIN NARX-RELATED"/>
    <property type="match status" value="1"/>
</dbReference>
<protein>
    <recommendedName>
        <fullName evidence="2">histidine kinase</fullName>
        <ecNumber evidence="2">2.7.13.3</ecNumber>
    </recommendedName>
</protein>
<dbReference type="RefSeq" id="WP_061252874.1">
    <property type="nucleotide sequence ID" value="NZ_JBFALK010000012.1"/>
</dbReference>
<evidence type="ECO:0000256" key="1">
    <source>
        <dbReference type="ARBA" id="ARBA00000085"/>
    </source>
</evidence>
<gene>
    <name evidence="13" type="ORF">AB0I59_22235</name>
</gene>
<dbReference type="InterPro" id="IPR050482">
    <property type="entry name" value="Sensor_HK_TwoCompSys"/>
</dbReference>
<reference evidence="13 14" key="1">
    <citation type="submission" date="2024-06" db="EMBL/GenBank/DDBJ databases">
        <title>The Natural Products Discovery Center: Release of the First 8490 Sequenced Strains for Exploring Actinobacteria Biosynthetic Diversity.</title>
        <authorList>
            <person name="Kalkreuter E."/>
            <person name="Kautsar S.A."/>
            <person name="Yang D."/>
            <person name="Bader C.D."/>
            <person name="Teijaro C.N."/>
            <person name="Fluegel L."/>
            <person name="Davis C.M."/>
            <person name="Simpson J.R."/>
            <person name="Lauterbach L."/>
            <person name="Steele A.D."/>
            <person name="Gui C."/>
            <person name="Meng S."/>
            <person name="Li G."/>
            <person name="Viehrig K."/>
            <person name="Ye F."/>
            <person name="Su P."/>
            <person name="Kiefer A.F."/>
            <person name="Nichols A."/>
            <person name="Cepeda A.J."/>
            <person name="Yan W."/>
            <person name="Fan B."/>
            <person name="Jiang Y."/>
            <person name="Adhikari A."/>
            <person name="Zheng C.-J."/>
            <person name="Schuster L."/>
            <person name="Cowan T.M."/>
            <person name="Smanski M.J."/>
            <person name="Chevrette M.G."/>
            <person name="De Carvalho L.P.S."/>
            <person name="Shen B."/>
        </authorList>
    </citation>
    <scope>NUCLEOTIDE SEQUENCE [LARGE SCALE GENOMIC DNA]</scope>
    <source>
        <strain evidence="13 14">NPDC050100</strain>
    </source>
</reference>
<keyword evidence="6 13" id="KW-0418">Kinase</keyword>
<evidence type="ECO:0000259" key="12">
    <source>
        <dbReference type="Pfam" id="PF23539"/>
    </source>
</evidence>
<keyword evidence="8" id="KW-0902">Two-component regulatory system</keyword>
<evidence type="ECO:0000256" key="8">
    <source>
        <dbReference type="ARBA" id="ARBA00023012"/>
    </source>
</evidence>
<feature type="domain" description="Signal transduction histidine kinase subgroup 3 dimerisation and phosphoacceptor" evidence="11">
    <location>
        <begin position="188"/>
        <end position="253"/>
    </location>
</feature>
<evidence type="ECO:0000256" key="9">
    <source>
        <dbReference type="SAM" id="Phobius"/>
    </source>
</evidence>
<dbReference type="InterPro" id="IPR011712">
    <property type="entry name" value="Sig_transdc_His_kin_sub3_dim/P"/>
</dbReference>
<keyword evidence="9" id="KW-0812">Transmembrane</keyword>
<organism evidence="13 14">
    <name type="scientific">Microtetraspora glauca</name>
    <dbReference type="NCBI Taxonomy" id="1996"/>
    <lineage>
        <taxon>Bacteria</taxon>
        <taxon>Bacillati</taxon>
        <taxon>Actinomycetota</taxon>
        <taxon>Actinomycetes</taxon>
        <taxon>Streptosporangiales</taxon>
        <taxon>Streptosporangiaceae</taxon>
        <taxon>Microtetraspora</taxon>
    </lineage>
</organism>
<dbReference type="Pfam" id="PF07730">
    <property type="entry name" value="HisKA_3"/>
    <property type="match status" value="1"/>
</dbReference>
<dbReference type="Gene3D" id="3.30.565.10">
    <property type="entry name" value="Histidine kinase-like ATPase, C-terminal domain"/>
    <property type="match status" value="1"/>
</dbReference>
<keyword evidence="5" id="KW-0547">Nucleotide-binding</keyword>